<dbReference type="Proteomes" id="UP000230161">
    <property type="component" value="Unassembled WGS sequence"/>
</dbReference>
<dbReference type="InterPro" id="IPR050228">
    <property type="entry name" value="Carboxylesterase_BioH"/>
</dbReference>
<dbReference type="RefSeq" id="WP_100345785.1">
    <property type="nucleotide sequence ID" value="NZ_PGFB01000005.1"/>
</dbReference>
<gene>
    <name evidence="2" type="ORF">CLV54_3036</name>
</gene>
<evidence type="ECO:0000259" key="1">
    <source>
        <dbReference type="Pfam" id="PF12697"/>
    </source>
</evidence>
<evidence type="ECO:0000313" key="3">
    <source>
        <dbReference type="Proteomes" id="UP000230161"/>
    </source>
</evidence>
<dbReference type="GO" id="GO:0003824">
    <property type="term" value="F:catalytic activity"/>
    <property type="evidence" value="ECO:0007669"/>
    <property type="project" value="UniProtKB-ARBA"/>
</dbReference>
<reference evidence="2 3" key="1">
    <citation type="submission" date="2017-11" db="EMBL/GenBank/DDBJ databases">
        <title>Genomic Encyclopedia of Archaeal and Bacterial Type Strains, Phase II (KMG-II): From Individual Species to Whole Genera.</title>
        <authorList>
            <person name="Goeker M."/>
        </authorList>
    </citation>
    <scope>NUCLEOTIDE SEQUENCE [LARGE SCALE GENOMIC DNA]</scope>
    <source>
        <strain evidence="2 3">DSM 25625</strain>
    </source>
</reference>
<organism evidence="2 3">
    <name type="scientific">Compostimonas suwonensis</name>
    <dbReference type="NCBI Taxonomy" id="1048394"/>
    <lineage>
        <taxon>Bacteria</taxon>
        <taxon>Bacillati</taxon>
        <taxon>Actinomycetota</taxon>
        <taxon>Actinomycetes</taxon>
        <taxon>Micrococcales</taxon>
        <taxon>Microbacteriaceae</taxon>
        <taxon>Compostimonas</taxon>
    </lineage>
</organism>
<dbReference type="Pfam" id="PF12697">
    <property type="entry name" value="Abhydrolase_6"/>
    <property type="match status" value="1"/>
</dbReference>
<evidence type="ECO:0000313" key="2">
    <source>
        <dbReference type="EMBL" id="PJJ55686.1"/>
    </source>
</evidence>
<keyword evidence="3" id="KW-1185">Reference proteome</keyword>
<comment type="caution">
    <text evidence="2">The sequence shown here is derived from an EMBL/GenBank/DDBJ whole genome shotgun (WGS) entry which is preliminary data.</text>
</comment>
<protein>
    <submittedName>
        <fullName evidence="2">Pimeloyl-ACP methyl ester carboxylesterase</fullName>
    </submittedName>
</protein>
<name>A0A2M9BCK6_9MICO</name>
<dbReference type="OrthoDB" id="5495375at2"/>
<dbReference type="AlphaFoldDB" id="A0A2M9BCK6"/>
<feature type="domain" description="AB hydrolase-1" evidence="1">
    <location>
        <begin position="5"/>
        <end position="227"/>
    </location>
</feature>
<dbReference type="InterPro" id="IPR029058">
    <property type="entry name" value="AB_hydrolase_fold"/>
</dbReference>
<dbReference type="PANTHER" id="PTHR43194:SF2">
    <property type="entry name" value="PEROXISOMAL MEMBRANE PROTEIN LPX1"/>
    <property type="match status" value="1"/>
</dbReference>
<dbReference type="PANTHER" id="PTHR43194">
    <property type="entry name" value="HYDROLASE ALPHA/BETA FOLD FAMILY"/>
    <property type="match status" value="1"/>
</dbReference>
<sequence length="244" mass="25872">MPAPVILVHGLRTSATMWRSQLAALDARGIPATAVDLPGHGSRLGERFTLESALATIGDAVSSAQTFSGLRPYLVGFSLGGYLAIEWAAANPGRVSGLLIAGSGTRPHPVVLGGWRVLARGIHLFPDRGRALNDFTVRLFVPEPGASDVLDGGVALEVMDDVLRALPTLAPVERLSGIEAPVLFVNGRFDHIRLQARRFLAATPRGRLVTVAGASHMVSVVRPEEFTRLLLDGYEQATGGTSLQ</sequence>
<accession>A0A2M9BCK6</accession>
<dbReference type="EMBL" id="PGFB01000005">
    <property type="protein sequence ID" value="PJJ55686.1"/>
    <property type="molecule type" value="Genomic_DNA"/>
</dbReference>
<proteinExistence type="predicted"/>
<dbReference type="InterPro" id="IPR000073">
    <property type="entry name" value="AB_hydrolase_1"/>
</dbReference>
<dbReference type="Gene3D" id="3.40.50.1820">
    <property type="entry name" value="alpha/beta hydrolase"/>
    <property type="match status" value="1"/>
</dbReference>
<dbReference type="SUPFAM" id="SSF53474">
    <property type="entry name" value="alpha/beta-Hydrolases"/>
    <property type="match status" value="1"/>
</dbReference>